<evidence type="ECO:0000313" key="2">
    <source>
        <dbReference type="Proteomes" id="UP000076532"/>
    </source>
</evidence>
<dbReference type="EMBL" id="KV417574">
    <property type="protein sequence ID" value="KZP18312.1"/>
    <property type="molecule type" value="Genomic_DNA"/>
</dbReference>
<evidence type="ECO:0000313" key="1">
    <source>
        <dbReference type="EMBL" id="KZP18312.1"/>
    </source>
</evidence>
<reference evidence="1 2" key="1">
    <citation type="journal article" date="2016" name="Mol. Biol. Evol.">
        <title>Comparative Genomics of Early-Diverging Mushroom-Forming Fungi Provides Insights into the Origins of Lignocellulose Decay Capabilities.</title>
        <authorList>
            <person name="Nagy L.G."/>
            <person name="Riley R."/>
            <person name="Tritt A."/>
            <person name="Adam C."/>
            <person name="Daum C."/>
            <person name="Floudas D."/>
            <person name="Sun H."/>
            <person name="Yadav J.S."/>
            <person name="Pangilinan J."/>
            <person name="Larsson K.H."/>
            <person name="Matsuura K."/>
            <person name="Barry K."/>
            <person name="Labutti K."/>
            <person name="Kuo R."/>
            <person name="Ohm R.A."/>
            <person name="Bhattacharya S.S."/>
            <person name="Shirouzu T."/>
            <person name="Yoshinaga Y."/>
            <person name="Martin F.M."/>
            <person name="Grigoriev I.V."/>
            <person name="Hibbett D.S."/>
        </authorList>
    </citation>
    <scope>NUCLEOTIDE SEQUENCE [LARGE SCALE GENOMIC DNA]</scope>
    <source>
        <strain evidence="1 2">CBS 109695</strain>
    </source>
</reference>
<feature type="non-terminal residue" evidence="1">
    <location>
        <position position="1"/>
    </location>
</feature>
<dbReference type="AlphaFoldDB" id="A0A166GZ44"/>
<dbReference type="Proteomes" id="UP000076532">
    <property type="component" value="Unassembled WGS sequence"/>
</dbReference>
<proteinExistence type="predicted"/>
<gene>
    <name evidence="1" type="ORF">FIBSPDRAFT_666120</name>
</gene>
<protein>
    <recommendedName>
        <fullName evidence="3">Osmotin, thaumatin-like protein</fullName>
    </recommendedName>
</protein>
<sequence length="83" mass="8851">SGANCGVVEFSFQNTRYSQAEISLEVGTNGAWGNHQWTYPLSFNFINGCSNGLDCPASGCNTVFHTPTQVPFEQCVANNAGVS</sequence>
<name>A0A166GZ44_9AGAM</name>
<organism evidence="1 2">
    <name type="scientific">Athelia psychrophila</name>
    <dbReference type="NCBI Taxonomy" id="1759441"/>
    <lineage>
        <taxon>Eukaryota</taxon>
        <taxon>Fungi</taxon>
        <taxon>Dikarya</taxon>
        <taxon>Basidiomycota</taxon>
        <taxon>Agaricomycotina</taxon>
        <taxon>Agaricomycetes</taxon>
        <taxon>Agaricomycetidae</taxon>
        <taxon>Atheliales</taxon>
        <taxon>Atheliaceae</taxon>
        <taxon>Athelia</taxon>
    </lineage>
</organism>
<feature type="non-terminal residue" evidence="1">
    <location>
        <position position="83"/>
    </location>
</feature>
<dbReference type="OrthoDB" id="3342934at2759"/>
<evidence type="ECO:0008006" key="3">
    <source>
        <dbReference type="Google" id="ProtNLM"/>
    </source>
</evidence>
<accession>A0A166GZ44</accession>
<keyword evidence="2" id="KW-1185">Reference proteome</keyword>